<dbReference type="KEGG" id="ncr:NCU02212"/>
<feature type="signal peptide" evidence="1">
    <location>
        <begin position="1"/>
        <end position="25"/>
    </location>
</feature>
<organism evidence="3 4">
    <name type="scientific">Neurospora crassa (strain ATCC 24698 / 74-OR23-1A / CBS 708.71 / DSM 1257 / FGSC 987)</name>
    <dbReference type="NCBI Taxonomy" id="367110"/>
    <lineage>
        <taxon>Eukaryota</taxon>
        <taxon>Fungi</taxon>
        <taxon>Dikarya</taxon>
        <taxon>Ascomycota</taxon>
        <taxon>Pezizomycotina</taxon>
        <taxon>Sordariomycetes</taxon>
        <taxon>Sordariomycetidae</taxon>
        <taxon>Sordariales</taxon>
        <taxon>Sordariaceae</taxon>
        <taxon>Neurospora</taxon>
    </lineage>
</organism>
<feature type="domain" description="Cyanovirin-N" evidence="2">
    <location>
        <begin position="127"/>
        <end position="220"/>
    </location>
</feature>
<dbReference type="HOGENOM" id="CLU_1147454_0_0_1"/>
<dbReference type="SUPFAM" id="SSF51322">
    <property type="entry name" value="Cyanovirin-N"/>
    <property type="match status" value="1"/>
</dbReference>
<evidence type="ECO:0000256" key="1">
    <source>
        <dbReference type="SAM" id="SignalP"/>
    </source>
</evidence>
<proteinExistence type="predicted"/>
<dbReference type="Proteomes" id="UP000001805">
    <property type="component" value="Chromosome 7, Linkage Group VII"/>
</dbReference>
<keyword evidence="1" id="KW-0732">Signal</keyword>
<dbReference type="AlphaFoldDB" id="Q7S460"/>
<dbReference type="PaxDb" id="5141-EFNCRP00000003102"/>
<dbReference type="InParanoid" id="Q7S460"/>
<feature type="chain" id="PRO_5004291047" description="Cyanovirin-N domain-containing protein" evidence="1">
    <location>
        <begin position="26"/>
        <end position="242"/>
    </location>
</feature>
<dbReference type="SMR" id="Q7S460"/>
<sequence length="242" mass="25492">MHELSILSALGISLLASFSFPLALTHPTASASASPNSIATLSRSSLVTPPLSLALTPPLPHNNNDHSNDNNEMMITGNFSRSCAQITLMNGYFLAATCRPIEPADDVFGGPEEEHEQVEGNQSPEEEEFNQLDLNLCIGFDQGSGGYIPGKLIWQVLGKFANYCTDCNLTTTTVGLPVRLSELKCSCVPMTAAAAVGSDATVITVLDLDEGVENRNGTLVCRGGMGSGIGPGPFPAYDRGSD</sequence>
<name>Q7S460_NEUCR</name>
<reference evidence="3 4" key="1">
    <citation type="journal article" date="2003" name="Nature">
        <title>The genome sequence of the filamentous fungus Neurospora crassa.</title>
        <authorList>
            <person name="Galagan J.E."/>
            <person name="Calvo S.E."/>
            <person name="Borkovich K.A."/>
            <person name="Selker E.U."/>
            <person name="Read N.D."/>
            <person name="Jaffe D."/>
            <person name="FitzHugh W."/>
            <person name="Ma L.J."/>
            <person name="Smirnov S."/>
            <person name="Purcell S."/>
            <person name="Rehman B."/>
            <person name="Elkins T."/>
            <person name="Engels R."/>
            <person name="Wang S."/>
            <person name="Nielsen C.B."/>
            <person name="Butler J."/>
            <person name="Endrizzi M."/>
            <person name="Qui D."/>
            <person name="Ianakiev P."/>
            <person name="Bell-Pedersen D."/>
            <person name="Nelson M.A."/>
            <person name="Werner-Washburne M."/>
            <person name="Selitrennikoff C.P."/>
            <person name="Kinsey J.A."/>
            <person name="Braun E.L."/>
            <person name="Zelter A."/>
            <person name="Schulte U."/>
            <person name="Kothe G.O."/>
            <person name="Jedd G."/>
            <person name="Mewes W."/>
            <person name="Staben C."/>
            <person name="Marcotte E."/>
            <person name="Greenberg D."/>
            <person name="Roy A."/>
            <person name="Foley K."/>
            <person name="Naylor J."/>
            <person name="Stange-Thomann N."/>
            <person name="Barrett R."/>
            <person name="Gnerre S."/>
            <person name="Kamal M."/>
            <person name="Kamvysselis M."/>
            <person name="Mauceli E."/>
            <person name="Bielke C."/>
            <person name="Rudd S."/>
            <person name="Frishman D."/>
            <person name="Krystofova S."/>
            <person name="Rasmussen C."/>
            <person name="Metzenberg R.L."/>
            <person name="Perkins D.D."/>
            <person name="Kroken S."/>
            <person name="Cogoni C."/>
            <person name="Macino G."/>
            <person name="Catcheside D."/>
            <person name="Li W."/>
            <person name="Pratt R.J."/>
            <person name="Osmani S.A."/>
            <person name="DeSouza C.P."/>
            <person name="Glass L."/>
            <person name="Orbach M.J."/>
            <person name="Berglund J.A."/>
            <person name="Voelker R."/>
            <person name="Yarden O."/>
            <person name="Plamann M."/>
            <person name="Seiler S."/>
            <person name="Dunlap J."/>
            <person name="Radford A."/>
            <person name="Aramayo R."/>
            <person name="Natvig D.O."/>
            <person name="Alex L.A."/>
            <person name="Mannhaupt G."/>
            <person name="Ebbole D.J."/>
            <person name="Freitag M."/>
            <person name="Paulsen I."/>
            <person name="Sachs M.S."/>
            <person name="Lander E.S."/>
            <person name="Nusbaum C."/>
            <person name="Birren B."/>
        </authorList>
    </citation>
    <scope>NUCLEOTIDE SEQUENCE [LARGE SCALE GENOMIC DNA]</scope>
    <source>
        <strain evidence="4">ATCC 24698 / 74-OR23-1A / CBS 708.71 / DSM 1257 / FGSC 987</strain>
    </source>
</reference>
<dbReference type="GeneID" id="3875669"/>
<dbReference type="VEuPathDB" id="FungiDB:NCU02212"/>
<dbReference type="EMBL" id="CM002242">
    <property type="protein sequence ID" value="EAA30295.2"/>
    <property type="molecule type" value="Genomic_DNA"/>
</dbReference>
<keyword evidence="4" id="KW-1185">Reference proteome</keyword>
<protein>
    <recommendedName>
        <fullName evidence="2">Cyanovirin-N domain-containing protein</fullName>
    </recommendedName>
</protein>
<dbReference type="InterPro" id="IPR011058">
    <property type="entry name" value="Cyanovirin-N"/>
</dbReference>
<dbReference type="InterPro" id="IPR036673">
    <property type="entry name" value="Cyanovirin-N_sf"/>
</dbReference>
<dbReference type="OrthoDB" id="2947935at2759"/>
<evidence type="ECO:0000313" key="4">
    <source>
        <dbReference type="Proteomes" id="UP000001805"/>
    </source>
</evidence>
<evidence type="ECO:0000259" key="2">
    <source>
        <dbReference type="Pfam" id="PF08881"/>
    </source>
</evidence>
<dbReference type="RefSeq" id="XP_959531.2">
    <property type="nucleotide sequence ID" value="XM_954438.3"/>
</dbReference>
<evidence type="ECO:0000313" key="3">
    <source>
        <dbReference type="EMBL" id="EAA30295.2"/>
    </source>
</evidence>
<dbReference type="Gene3D" id="2.30.60.10">
    <property type="entry name" value="Cyanovirin-N"/>
    <property type="match status" value="1"/>
</dbReference>
<dbReference type="Pfam" id="PF08881">
    <property type="entry name" value="CVNH"/>
    <property type="match status" value="1"/>
</dbReference>
<dbReference type="OMA" id="FANYCTD"/>
<accession>Q7S460</accession>
<gene>
    <name evidence="3" type="ORF">NCU02212</name>
</gene>